<dbReference type="CDD" id="cd04077">
    <property type="entry name" value="Peptidases_S8_PCSK9_ProteinaseK_like"/>
    <property type="match status" value="1"/>
</dbReference>
<dbReference type="EMBL" id="BMNC01000003">
    <property type="protein sequence ID" value="GGM89091.1"/>
    <property type="molecule type" value="Genomic_DNA"/>
</dbReference>
<keyword evidence="2 5" id="KW-0645">Protease</keyword>
<feature type="signal peptide" evidence="6">
    <location>
        <begin position="1"/>
        <end position="28"/>
    </location>
</feature>
<feature type="chain" id="PRO_5045087289" evidence="6">
    <location>
        <begin position="29"/>
        <end position="521"/>
    </location>
</feature>
<dbReference type="GO" id="GO:0006508">
    <property type="term" value="P:proteolysis"/>
    <property type="evidence" value="ECO:0007669"/>
    <property type="project" value="UniProtKB-KW"/>
</dbReference>
<dbReference type="GO" id="GO:0008233">
    <property type="term" value="F:peptidase activity"/>
    <property type="evidence" value="ECO:0007669"/>
    <property type="project" value="UniProtKB-KW"/>
</dbReference>
<dbReference type="InterPro" id="IPR002884">
    <property type="entry name" value="P_dom"/>
</dbReference>
<protein>
    <submittedName>
        <fullName evidence="8">Serine protease</fullName>
    </submittedName>
</protein>
<dbReference type="SUPFAM" id="SSF49785">
    <property type="entry name" value="Galactose-binding domain-like"/>
    <property type="match status" value="1"/>
</dbReference>
<evidence type="ECO:0000256" key="2">
    <source>
        <dbReference type="ARBA" id="ARBA00022670"/>
    </source>
</evidence>
<keyword evidence="3 5" id="KW-0378">Hydrolase</keyword>
<dbReference type="PANTHER" id="PTHR43806:SF11">
    <property type="entry name" value="CEREVISIN-RELATED"/>
    <property type="match status" value="1"/>
</dbReference>
<dbReference type="InterPro" id="IPR034193">
    <property type="entry name" value="PCSK9_ProteinaseK-like"/>
</dbReference>
<accession>A0ABQ2HTP7</accession>
<dbReference type="PROSITE" id="PS00138">
    <property type="entry name" value="SUBTILASE_SER"/>
    <property type="match status" value="1"/>
</dbReference>
<keyword evidence="9" id="KW-1185">Reference proteome</keyword>
<dbReference type="Gene3D" id="3.30.70.80">
    <property type="entry name" value="Peptidase S8 propeptide/proteinase inhibitor I9"/>
    <property type="match status" value="1"/>
</dbReference>
<dbReference type="SUPFAM" id="SSF52743">
    <property type="entry name" value="Subtilisin-like"/>
    <property type="match status" value="1"/>
</dbReference>
<feature type="active site" description="Charge relay system" evidence="5">
    <location>
        <position position="344"/>
    </location>
</feature>
<dbReference type="InterPro" id="IPR036852">
    <property type="entry name" value="Peptidase_S8/S53_dom_sf"/>
</dbReference>
<dbReference type="PANTHER" id="PTHR43806">
    <property type="entry name" value="PEPTIDASE S8"/>
    <property type="match status" value="1"/>
</dbReference>
<feature type="active site" description="Charge relay system" evidence="5">
    <location>
        <position position="191"/>
    </location>
</feature>
<evidence type="ECO:0000256" key="6">
    <source>
        <dbReference type="SAM" id="SignalP"/>
    </source>
</evidence>
<comment type="caution">
    <text evidence="8">The sequence shown here is derived from an EMBL/GenBank/DDBJ whole genome shotgun (WGS) entry which is preliminary data.</text>
</comment>
<keyword evidence="4 5" id="KW-0720">Serine protease</keyword>
<evidence type="ECO:0000313" key="8">
    <source>
        <dbReference type="EMBL" id="GGM89091.1"/>
    </source>
</evidence>
<evidence type="ECO:0000313" key="9">
    <source>
        <dbReference type="Proteomes" id="UP000597656"/>
    </source>
</evidence>
<dbReference type="InterPro" id="IPR037045">
    <property type="entry name" value="S8pro/Inhibitor_I9_sf"/>
</dbReference>
<dbReference type="Gene3D" id="2.60.120.260">
    <property type="entry name" value="Galactose-binding domain-like"/>
    <property type="match status" value="1"/>
</dbReference>
<dbReference type="Proteomes" id="UP000597656">
    <property type="component" value="Unassembled WGS sequence"/>
</dbReference>
<evidence type="ECO:0000256" key="5">
    <source>
        <dbReference type="PROSITE-ProRule" id="PRU01240"/>
    </source>
</evidence>
<sequence>MQMKQHTKCTLLAAVVVALGTVVPQAVAAPQEKAVVPAAEPWAAGWYSVRLHDAAGASAASVGSAARSLAEQYGGTIRSTWSKSIQGFSVKGLSEQAARRLAANPAVKSVHQTGTARGSEVQSNAQWNLDRVDQANLPLDTKYEYNATGEGVTVYNVDSGTRVSHSEFEGRASNGYDFFDNDPIPQDCHGHGTHTASTSVGKTYGVAKKAKLVALRVFDCGNAGPDDLLIDAVEWIDANGRKPAVVNMSLGQYVAGIGDEQIRASIQKGFVYVFAAGNNNGADACGYSPARVTEGLTVASTERNDSRSGFSNTGSCVDLFAPGGNNTGASYGSDTATRSDQGTSFSAPLVSGAAALYLQGHPNATQAEVNKAIVDSATPGKVTNAGTGSPNKLLYTKGLTGGPGPECAKKSNETDVAVPDAGGAVSSTIAVSGCEGNGSSFAQVEVAISHAYRGDLVVSLVAPDGTSYRLKESSASDHADDVRQTFTANLSSEVRNGDWKLSVQDVYRYDAGTLEGWSLSL</sequence>
<dbReference type="PROSITE" id="PS51892">
    <property type="entry name" value="SUBTILASE"/>
    <property type="match status" value="1"/>
</dbReference>
<feature type="domain" description="P/Homo B" evidence="7">
    <location>
        <begin position="401"/>
        <end position="521"/>
    </location>
</feature>
<keyword evidence="6" id="KW-0732">Signal</keyword>
<proteinExistence type="inferred from homology"/>
<dbReference type="InterPro" id="IPR015500">
    <property type="entry name" value="Peptidase_S8_subtilisin-rel"/>
</dbReference>
<dbReference type="InterPro" id="IPR008979">
    <property type="entry name" value="Galactose-bd-like_sf"/>
</dbReference>
<dbReference type="Pfam" id="PF01483">
    <property type="entry name" value="P_proprotein"/>
    <property type="match status" value="1"/>
</dbReference>
<dbReference type="InterPro" id="IPR000209">
    <property type="entry name" value="Peptidase_S8/S53_dom"/>
</dbReference>
<feature type="active site" description="Charge relay system" evidence="5">
    <location>
        <position position="158"/>
    </location>
</feature>
<evidence type="ECO:0000259" key="7">
    <source>
        <dbReference type="PROSITE" id="PS51829"/>
    </source>
</evidence>
<organism evidence="8 9">
    <name type="scientific">Lentzea pudingi</name>
    <dbReference type="NCBI Taxonomy" id="1789439"/>
    <lineage>
        <taxon>Bacteria</taxon>
        <taxon>Bacillati</taxon>
        <taxon>Actinomycetota</taxon>
        <taxon>Actinomycetes</taxon>
        <taxon>Pseudonocardiales</taxon>
        <taxon>Pseudonocardiaceae</taxon>
        <taxon>Lentzea</taxon>
    </lineage>
</organism>
<reference evidence="9" key="1">
    <citation type="journal article" date="2019" name="Int. J. Syst. Evol. Microbiol.">
        <title>The Global Catalogue of Microorganisms (GCM) 10K type strain sequencing project: providing services to taxonomists for standard genome sequencing and annotation.</title>
        <authorList>
            <consortium name="The Broad Institute Genomics Platform"/>
            <consortium name="The Broad Institute Genome Sequencing Center for Infectious Disease"/>
            <person name="Wu L."/>
            <person name="Ma J."/>
        </authorList>
    </citation>
    <scope>NUCLEOTIDE SEQUENCE [LARGE SCALE GENOMIC DNA]</scope>
    <source>
        <strain evidence="9">CGMCC 4.7319</strain>
    </source>
</reference>
<dbReference type="Gene3D" id="3.40.50.200">
    <property type="entry name" value="Peptidase S8/S53 domain"/>
    <property type="match status" value="1"/>
</dbReference>
<dbReference type="InterPro" id="IPR023828">
    <property type="entry name" value="Peptidase_S8_Ser-AS"/>
</dbReference>
<comment type="similarity">
    <text evidence="1 5">Belongs to the peptidase S8 family.</text>
</comment>
<name>A0ABQ2HTP7_9PSEU</name>
<gene>
    <name evidence="8" type="ORF">GCM10011609_27400</name>
</gene>
<dbReference type="PROSITE" id="PS51829">
    <property type="entry name" value="P_HOMO_B"/>
    <property type="match status" value="1"/>
</dbReference>
<dbReference type="InterPro" id="IPR050131">
    <property type="entry name" value="Peptidase_S8_subtilisin-like"/>
</dbReference>
<dbReference type="Pfam" id="PF00082">
    <property type="entry name" value="Peptidase_S8"/>
    <property type="match status" value="1"/>
</dbReference>
<evidence type="ECO:0000256" key="4">
    <source>
        <dbReference type="ARBA" id="ARBA00022825"/>
    </source>
</evidence>
<evidence type="ECO:0000256" key="1">
    <source>
        <dbReference type="ARBA" id="ARBA00011073"/>
    </source>
</evidence>
<dbReference type="PRINTS" id="PR00723">
    <property type="entry name" value="SUBTILISIN"/>
</dbReference>
<evidence type="ECO:0000256" key="3">
    <source>
        <dbReference type="ARBA" id="ARBA00022801"/>
    </source>
</evidence>